<proteinExistence type="inferred from homology"/>
<dbReference type="FunFam" id="3.40.50.620:FF:000114">
    <property type="entry name" value="Pantothenate synthetase"/>
    <property type="match status" value="1"/>
</dbReference>
<evidence type="ECO:0000256" key="3">
    <source>
        <dbReference type="ARBA" id="ARBA00009256"/>
    </source>
</evidence>
<evidence type="ECO:0000256" key="9">
    <source>
        <dbReference type="ARBA" id="ARBA00022840"/>
    </source>
</evidence>
<evidence type="ECO:0000256" key="4">
    <source>
        <dbReference type="ARBA" id="ARBA00012219"/>
    </source>
</evidence>
<dbReference type="GO" id="GO:0015940">
    <property type="term" value="P:pantothenate biosynthetic process"/>
    <property type="evidence" value="ECO:0007669"/>
    <property type="project" value="UniProtKB-UniPathway"/>
</dbReference>
<comment type="similarity">
    <text evidence="3">Belongs to the pantothenate synthetase family.</text>
</comment>
<evidence type="ECO:0000256" key="7">
    <source>
        <dbReference type="ARBA" id="ARBA00022655"/>
    </source>
</evidence>
<dbReference type="Gene3D" id="3.30.1300.10">
    <property type="entry name" value="Pantoate-beta-alanine ligase, C-terminal domain"/>
    <property type="match status" value="1"/>
</dbReference>
<evidence type="ECO:0000256" key="10">
    <source>
        <dbReference type="ARBA" id="ARBA00048258"/>
    </source>
</evidence>
<dbReference type="PANTHER" id="PTHR21299:SF1">
    <property type="entry name" value="PANTOATE--BETA-ALANINE LIGASE"/>
    <property type="match status" value="1"/>
</dbReference>
<evidence type="ECO:0000256" key="8">
    <source>
        <dbReference type="ARBA" id="ARBA00022741"/>
    </source>
</evidence>
<keyword evidence="9" id="KW-0067">ATP-binding</keyword>
<dbReference type="NCBIfam" id="TIGR00018">
    <property type="entry name" value="panC"/>
    <property type="match status" value="1"/>
</dbReference>
<dbReference type="UniPathway" id="UPA00028">
    <property type="reaction ID" value="UER00005"/>
</dbReference>
<name>A0A6J6URA2_9ZZZZ</name>
<comment type="subcellular location">
    <subcellularLocation>
        <location evidence="1">Cytoplasm</location>
    </subcellularLocation>
</comment>
<dbReference type="EMBL" id="CAEZYQ010000026">
    <property type="protein sequence ID" value="CAB4762312.1"/>
    <property type="molecule type" value="Genomic_DNA"/>
</dbReference>
<evidence type="ECO:0000256" key="2">
    <source>
        <dbReference type="ARBA" id="ARBA00004990"/>
    </source>
</evidence>
<dbReference type="Gene3D" id="3.40.50.620">
    <property type="entry name" value="HUPs"/>
    <property type="match status" value="1"/>
</dbReference>
<dbReference type="PANTHER" id="PTHR21299">
    <property type="entry name" value="CYTIDYLATE KINASE/PANTOATE-BETA-ALANINE LIGASE"/>
    <property type="match status" value="1"/>
</dbReference>
<comment type="pathway">
    <text evidence="2">Cofactor biosynthesis; (R)-pantothenate biosynthesis; (R)-pantothenate from (R)-pantoate and beta-alanine: step 1/1.</text>
</comment>
<evidence type="ECO:0000256" key="6">
    <source>
        <dbReference type="ARBA" id="ARBA00022598"/>
    </source>
</evidence>
<comment type="function">
    <text evidence="11">Catalyzes the condensation of pantoate with beta-alanine in an ATP-dependent reaction via a pantoyl-adenylate intermediate.</text>
</comment>
<reference evidence="12" key="1">
    <citation type="submission" date="2020-05" db="EMBL/GenBank/DDBJ databases">
        <authorList>
            <person name="Chiriac C."/>
            <person name="Salcher M."/>
            <person name="Ghai R."/>
            <person name="Kavagutti S V."/>
        </authorList>
    </citation>
    <scope>NUCLEOTIDE SEQUENCE</scope>
</reference>
<keyword evidence="5" id="KW-0963">Cytoplasm</keyword>
<dbReference type="GO" id="GO:0004592">
    <property type="term" value="F:pantoate-beta-alanine ligase activity"/>
    <property type="evidence" value="ECO:0007669"/>
    <property type="project" value="UniProtKB-EC"/>
</dbReference>
<gene>
    <name evidence="12" type="ORF">UFOPK2761_02740</name>
</gene>
<comment type="catalytic activity">
    <reaction evidence="10">
        <text>(R)-pantoate + beta-alanine + ATP = (R)-pantothenate + AMP + diphosphate + H(+)</text>
        <dbReference type="Rhea" id="RHEA:10912"/>
        <dbReference type="ChEBI" id="CHEBI:15378"/>
        <dbReference type="ChEBI" id="CHEBI:15980"/>
        <dbReference type="ChEBI" id="CHEBI:29032"/>
        <dbReference type="ChEBI" id="CHEBI:30616"/>
        <dbReference type="ChEBI" id="CHEBI:33019"/>
        <dbReference type="ChEBI" id="CHEBI:57966"/>
        <dbReference type="ChEBI" id="CHEBI:456215"/>
        <dbReference type="EC" id="6.3.2.1"/>
    </reaction>
</comment>
<protein>
    <recommendedName>
        <fullName evidence="4">pantoate--beta-alanine ligase (AMP-forming)</fullName>
        <ecNumber evidence="4">6.3.2.1</ecNumber>
    </recommendedName>
</protein>
<keyword evidence="8" id="KW-0547">Nucleotide-binding</keyword>
<dbReference type="HAMAP" id="MF_00158">
    <property type="entry name" value="PanC"/>
    <property type="match status" value="1"/>
</dbReference>
<dbReference type="CDD" id="cd00560">
    <property type="entry name" value="PanC"/>
    <property type="match status" value="1"/>
</dbReference>
<dbReference type="InterPro" id="IPR042176">
    <property type="entry name" value="Pantoate_ligase_C"/>
</dbReference>
<dbReference type="InterPro" id="IPR014729">
    <property type="entry name" value="Rossmann-like_a/b/a_fold"/>
</dbReference>
<sequence>MTGPAVVTTRAELAALLEPHRRAGARIGFVPTMGALHEGHASLLRVAREQVAGGPVVASVFVNPTQFGEAADLERYPRTLEADLEVCAREGVAVVFAPEVAEMYPHGTGDDTVMVRPGPLAKVLEGRTRKGHYRGVLTVVAKLFGLVRPDVAVFGQKDYQQLVMIRRMVEDLCLGVEVVGAETVREPDGLALSSRNVHLDEEQRRQATALSRTLYAAVESAPYGPGPALDAARAVLRESDGVDLDYLEITTPDLGPLPEDPPPGYEARILIAARVGTTRLIDNLPLILGAPRA</sequence>
<dbReference type="SUPFAM" id="SSF52374">
    <property type="entry name" value="Nucleotidylyl transferase"/>
    <property type="match status" value="1"/>
</dbReference>
<evidence type="ECO:0000256" key="5">
    <source>
        <dbReference type="ARBA" id="ARBA00022490"/>
    </source>
</evidence>
<dbReference type="EC" id="6.3.2.1" evidence="4"/>
<accession>A0A6J6URA2</accession>
<keyword evidence="7" id="KW-0566">Pantothenate biosynthesis</keyword>
<dbReference type="Pfam" id="PF02569">
    <property type="entry name" value="Pantoate_ligase"/>
    <property type="match status" value="1"/>
</dbReference>
<keyword evidence="6" id="KW-0436">Ligase</keyword>
<dbReference type="AlphaFoldDB" id="A0A6J6URA2"/>
<evidence type="ECO:0000256" key="1">
    <source>
        <dbReference type="ARBA" id="ARBA00004496"/>
    </source>
</evidence>
<evidence type="ECO:0000256" key="11">
    <source>
        <dbReference type="ARBA" id="ARBA00055042"/>
    </source>
</evidence>
<evidence type="ECO:0000313" key="12">
    <source>
        <dbReference type="EMBL" id="CAB4762312.1"/>
    </source>
</evidence>
<dbReference type="InterPro" id="IPR003721">
    <property type="entry name" value="Pantoate_ligase"/>
</dbReference>
<dbReference type="GO" id="GO:0005524">
    <property type="term" value="F:ATP binding"/>
    <property type="evidence" value="ECO:0007669"/>
    <property type="project" value="UniProtKB-KW"/>
</dbReference>
<dbReference type="GO" id="GO:0005829">
    <property type="term" value="C:cytosol"/>
    <property type="evidence" value="ECO:0007669"/>
    <property type="project" value="TreeGrafter"/>
</dbReference>
<organism evidence="12">
    <name type="scientific">freshwater metagenome</name>
    <dbReference type="NCBI Taxonomy" id="449393"/>
    <lineage>
        <taxon>unclassified sequences</taxon>
        <taxon>metagenomes</taxon>
        <taxon>ecological metagenomes</taxon>
    </lineage>
</organism>